<dbReference type="AlphaFoldDB" id="A0A0K0FSF9"/>
<evidence type="ECO:0000313" key="3">
    <source>
        <dbReference type="WBParaSite" id="SVE_1335500.1"/>
    </source>
</evidence>
<feature type="compositionally biased region" description="Basic and acidic residues" evidence="1">
    <location>
        <begin position="84"/>
        <end position="95"/>
    </location>
</feature>
<reference evidence="2" key="1">
    <citation type="submission" date="2014-07" db="EMBL/GenBank/DDBJ databases">
        <authorList>
            <person name="Martin A.A"/>
            <person name="De Silva N."/>
        </authorList>
    </citation>
    <scope>NUCLEOTIDE SEQUENCE</scope>
</reference>
<accession>A0A0K0FSF9</accession>
<evidence type="ECO:0000256" key="1">
    <source>
        <dbReference type="SAM" id="MobiDB-lite"/>
    </source>
</evidence>
<organism evidence="2 3">
    <name type="scientific">Strongyloides venezuelensis</name>
    <name type="common">Threadworm</name>
    <dbReference type="NCBI Taxonomy" id="75913"/>
    <lineage>
        <taxon>Eukaryota</taxon>
        <taxon>Metazoa</taxon>
        <taxon>Ecdysozoa</taxon>
        <taxon>Nematoda</taxon>
        <taxon>Chromadorea</taxon>
        <taxon>Rhabditida</taxon>
        <taxon>Tylenchina</taxon>
        <taxon>Panagrolaimomorpha</taxon>
        <taxon>Strongyloidoidea</taxon>
        <taxon>Strongyloididae</taxon>
        <taxon>Strongyloides</taxon>
    </lineage>
</organism>
<reference evidence="3" key="2">
    <citation type="submission" date="2015-08" db="UniProtKB">
        <authorList>
            <consortium name="WormBaseParasite"/>
        </authorList>
    </citation>
    <scope>IDENTIFICATION</scope>
</reference>
<name>A0A0K0FSF9_STRVS</name>
<keyword evidence="2" id="KW-1185">Reference proteome</keyword>
<dbReference type="WBParaSite" id="SVE_1335500.1">
    <property type="protein sequence ID" value="SVE_1335500.1"/>
    <property type="gene ID" value="SVE_1335500"/>
</dbReference>
<evidence type="ECO:0000313" key="2">
    <source>
        <dbReference type="Proteomes" id="UP000035680"/>
    </source>
</evidence>
<dbReference type="Proteomes" id="UP000035680">
    <property type="component" value="Unassembled WGS sequence"/>
</dbReference>
<proteinExistence type="predicted"/>
<sequence length="150" mass="17376">MNNTVHKSLTTTSSHLFMGIKNRIMNMKKDKLYDVTMTPYIAEMSYEIVKVILAETNNFDYESYDDKERFFGLKDGGEPENVSDCEKNKKKENVKNKTSQSTDNFEGSFKRSRTTVNVKLNNGGRGRPLKRHITQVKPSWIRSNLEEDLI</sequence>
<protein>
    <submittedName>
        <fullName evidence="3">Uncharacterized protein</fullName>
    </submittedName>
</protein>
<feature type="region of interest" description="Disordered" evidence="1">
    <location>
        <begin position="75"/>
        <end position="108"/>
    </location>
</feature>